<dbReference type="AlphaFoldDB" id="A0A2W5R1Z2"/>
<dbReference type="InterPro" id="IPR018684">
    <property type="entry name" value="DUF2171"/>
</dbReference>
<evidence type="ECO:0000256" key="1">
    <source>
        <dbReference type="SAM" id="MobiDB-lite"/>
    </source>
</evidence>
<gene>
    <name evidence="2" type="ORF">DI544_07030</name>
</gene>
<feature type="region of interest" description="Disordered" evidence="1">
    <location>
        <begin position="29"/>
        <end position="50"/>
    </location>
</feature>
<dbReference type="Proteomes" id="UP000249229">
    <property type="component" value="Unassembled WGS sequence"/>
</dbReference>
<comment type="caution">
    <text evidence="2">The sequence shown here is derived from an EMBL/GenBank/DDBJ whole genome shotgun (WGS) entry which is preliminary data.</text>
</comment>
<evidence type="ECO:0008006" key="4">
    <source>
        <dbReference type="Google" id="ProtNLM"/>
    </source>
</evidence>
<dbReference type="Pfam" id="PF09939">
    <property type="entry name" value="DUF2171"/>
    <property type="match status" value="1"/>
</dbReference>
<sequence length="83" mass="8825">MADASQIKEHAEVIGADGVHIGTVDHVDGDRIKLTKTDSPSTQDGQGAKHHYLPLGLVAEVEGDTVRLSATAQNAQDMFEEAE</sequence>
<dbReference type="EMBL" id="QFQI01000003">
    <property type="protein sequence ID" value="PZQ61303.1"/>
    <property type="molecule type" value="Genomic_DNA"/>
</dbReference>
<evidence type="ECO:0000313" key="3">
    <source>
        <dbReference type="Proteomes" id="UP000249229"/>
    </source>
</evidence>
<protein>
    <recommendedName>
        <fullName evidence="4">DUF2171 domain-containing protein</fullName>
    </recommendedName>
</protein>
<proteinExistence type="predicted"/>
<accession>A0A2W5R1Z2</accession>
<reference evidence="2 3" key="1">
    <citation type="submission" date="2017-08" db="EMBL/GenBank/DDBJ databases">
        <title>Infants hospitalized years apart are colonized by the same room-sourced microbial strains.</title>
        <authorList>
            <person name="Brooks B."/>
            <person name="Olm M.R."/>
            <person name="Firek B.A."/>
            <person name="Baker R."/>
            <person name="Thomas B.C."/>
            <person name="Morowitz M.J."/>
            <person name="Banfield J.F."/>
        </authorList>
    </citation>
    <scope>NUCLEOTIDE SEQUENCE [LARGE SCALE GENOMIC DNA]</scope>
    <source>
        <strain evidence="2">S2_005_001_R1_22</strain>
    </source>
</reference>
<evidence type="ECO:0000313" key="2">
    <source>
        <dbReference type="EMBL" id="PZQ61303.1"/>
    </source>
</evidence>
<organism evidence="2 3">
    <name type="scientific">Sphingomonas taxi</name>
    <dbReference type="NCBI Taxonomy" id="1549858"/>
    <lineage>
        <taxon>Bacteria</taxon>
        <taxon>Pseudomonadati</taxon>
        <taxon>Pseudomonadota</taxon>
        <taxon>Alphaproteobacteria</taxon>
        <taxon>Sphingomonadales</taxon>
        <taxon>Sphingomonadaceae</taxon>
        <taxon>Sphingomonas</taxon>
    </lineage>
</organism>
<name>A0A2W5R1Z2_9SPHN</name>